<dbReference type="InterPro" id="IPR034122">
    <property type="entry name" value="Retropepsin-like_bacterial"/>
</dbReference>
<dbReference type="OrthoDB" id="622881at2"/>
<dbReference type="CDD" id="cd05483">
    <property type="entry name" value="retropepsin_like_bacteria"/>
    <property type="match status" value="1"/>
</dbReference>
<dbReference type="EMBL" id="JPRM01000037">
    <property type="protein sequence ID" value="KFF10815.1"/>
    <property type="molecule type" value="Genomic_DNA"/>
</dbReference>
<accession>A0A086A2A1</accession>
<protein>
    <recommendedName>
        <fullName evidence="5">Peptidase A2 domain-containing protein</fullName>
    </recommendedName>
</protein>
<gene>
    <name evidence="2" type="ORF">B0A62_10140</name>
    <name evidence="1" type="ORF">IW20_20190</name>
</gene>
<evidence type="ECO:0000313" key="4">
    <source>
        <dbReference type="Proteomes" id="UP000198424"/>
    </source>
</evidence>
<dbReference type="RefSeq" id="WP_035626442.1">
    <property type="nucleotide sequence ID" value="NZ_JBEWQG010000005.1"/>
</dbReference>
<sequence length="418" mass="47284">MKKLIIFTVLLLETGVAFSQIKTENLLKSLSEQHQFVKMDSLNNRIKTREYYFYKALFANVCNKPSVSNLYLDSLKQNLVTKEFRYYKLKNDNYIKLFDYANAFKTSGILTTTFSEKYTKEELDDELNTRRIWEVLKLQKPQLIDSFSNISVATKKDKAGLITTNISANTIDTDFVFDTGAGISCITESLAKKLGFIILPDNNIEVMSFTGVKNKVLMGIAPVLNIGNITIHNAVFLVYPDTAFTFANGKYIINGIIGFPIIKELGTVTIEENSLSFSKNKTINNNNKNLFINELRAIVMLNFKGKTLPFNFDSGAKTSSFNKSFYELFKSYLDKNGTLVSEKTASAGGQEVTSEVLELKDQYIRLGKNQISLPKLQVDKTDYGVYGKVNYGNIGQDIIGQFKKVTISFDYNYLKLEN</sequence>
<dbReference type="AlphaFoldDB" id="A0A086A2A1"/>
<dbReference type="STRING" id="991.IW20_20190"/>
<evidence type="ECO:0000313" key="1">
    <source>
        <dbReference type="EMBL" id="KFF10815.1"/>
    </source>
</evidence>
<keyword evidence="4" id="KW-1185">Reference proteome</keyword>
<comment type="caution">
    <text evidence="1">The sequence shown here is derived from an EMBL/GenBank/DDBJ whole genome shotgun (WGS) entry which is preliminary data.</text>
</comment>
<dbReference type="eggNOG" id="COG3577">
    <property type="taxonomic scope" value="Bacteria"/>
</dbReference>
<dbReference type="EMBL" id="MUGY01000009">
    <property type="protein sequence ID" value="OXA94546.1"/>
    <property type="molecule type" value="Genomic_DNA"/>
</dbReference>
<dbReference type="Gene3D" id="2.40.70.10">
    <property type="entry name" value="Acid Proteases"/>
    <property type="match status" value="2"/>
</dbReference>
<evidence type="ECO:0008006" key="5">
    <source>
        <dbReference type="Google" id="ProtNLM"/>
    </source>
</evidence>
<proteinExistence type="predicted"/>
<reference evidence="2 4" key="2">
    <citation type="submission" date="2016-11" db="EMBL/GenBank/DDBJ databases">
        <title>Whole genomes of Flavobacteriaceae.</title>
        <authorList>
            <person name="Stine C."/>
            <person name="Li C."/>
            <person name="Tadesse D."/>
        </authorList>
    </citation>
    <scope>NUCLEOTIDE SEQUENCE [LARGE SCALE GENOMIC DNA]</scope>
    <source>
        <strain evidence="2 4">ATCC 29551</strain>
    </source>
</reference>
<dbReference type="SUPFAM" id="SSF50630">
    <property type="entry name" value="Acid proteases"/>
    <property type="match status" value="1"/>
</dbReference>
<name>A0A086A2A1_FLAHY</name>
<dbReference type="Proteomes" id="UP000198424">
    <property type="component" value="Unassembled WGS sequence"/>
</dbReference>
<evidence type="ECO:0000313" key="3">
    <source>
        <dbReference type="Proteomes" id="UP000028712"/>
    </source>
</evidence>
<dbReference type="Pfam" id="PF13650">
    <property type="entry name" value="Asp_protease_2"/>
    <property type="match status" value="1"/>
</dbReference>
<dbReference type="Proteomes" id="UP000028712">
    <property type="component" value="Unassembled WGS sequence"/>
</dbReference>
<reference evidence="1 3" key="1">
    <citation type="submission" date="2014-07" db="EMBL/GenBank/DDBJ databases">
        <title>Genome of Flavobacterium hydatis DSM 2063.</title>
        <authorList>
            <person name="Pipes S.E."/>
            <person name="Stropko S.J."/>
            <person name="Newman J.D."/>
        </authorList>
    </citation>
    <scope>NUCLEOTIDE SEQUENCE [LARGE SCALE GENOMIC DNA]</scope>
    <source>
        <strain evidence="1 3">DSM 2063</strain>
    </source>
</reference>
<organism evidence="1 3">
    <name type="scientific">Flavobacterium hydatis</name>
    <name type="common">Cytophaga aquatilis</name>
    <dbReference type="NCBI Taxonomy" id="991"/>
    <lineage>
        <taxon>Bacteria</taxon>
        <taxon>Pseudomonadati</taxon>
        <taxon>Bacteroidota</taxon>
        <taxon>Flavobacteriia</taxon>
        <taxon>Flavobacteriales</taxon>
        <taxon>Flavobacteriaceae</taxon>
        <taxon>Flavobacterium</taxon>
    </lineage>
</organism>
<evidence type="ECO:0000313" key="2">
    <source>
        <dbReference type="EMBL" id="OXA94546.1"/>
    </source>
</evidence>
<dbReference type="InterPro" id="IPR021109">
    <property type="entry name" value="Peptidase_aspartic_dom_sf"/>
</dbReference>